<dbReference type="WBParaSite" id="L893_g7722.t1">
    <property type="protein sequence ID" value="L893_g7722.t1"/>
    <property type="gene ID" value="L893_g7722"/>
</dbReference>
<evidence type="ECO:0000313" key="4">
    <source>
        <dbReference type="WBParaSite" id="L893_g7722.t1"/>
    </source>
</evidence>
<dbReference type="Pfam" id="PF13637">
    <property type="entry name" value="Ank_4"/>
    <property type="match status" value="1"/>
</dbReference>
<dbReference type="Proteomes" id="UP000095287">
    <property type="component" value="Unplaced"/>
</dbReference>
<dbReference type="InterPro" id="IPR036770">
    <property type="entry name" value="Ankyrin_rpt-contain_sf"/>
</dbReference>
<keyword evidence="2" id="KW-0040">ANK repeat</keyword>
<keyword evidence="1" id="KW-0677">Repeat</keyword>
<protein>
    <submittedName>
        <fullName evidence="4">ANK_REP_REGION domain-containing protein</fullName>
    </submittedName>
</protein>
<accession>A0A1I8AP39</accession>
<dbReference type="SMART" id="SM00248">
    <property type="entry name" value="ANK"/>
    <property type="match status" value="2"/>
</dbReference>
<proteinExistence type="predicted"/>
<sequence>MSRAPSVPPFPMAKLERIPGAVAFGPAVTSAVHTALLRPALFRASLVGSKTFCMDYCTGLGNLGVVQELLDRGADVHTRNSYEETALDVAVRGGHVDVVQALIDEKAPLEPPQNKYEFLAIS</sequence>
<evidence type="ECO:0000256" key="2">
    <source>
        <dbReference type="ARBA" id="ARBA00023043"/>
    </source>
</evidence>
<dbReference type="Gene3D" id="1.25.40.20">
    <property type="entry name" value="Ankyrin repeat-containing domain"/>
    <property type="match status" value="1"/>
</dbReference>
<reference evidence="4" key="1">
    <citation type="submission" date="2016-11" db="UniProtKB">
        <authorList>
            <consortium name="WormBaseParasite"/>
        </authorList>
    </citation>
    <scope>IDENTIFICATION</scope>
</reference>
<evidence type="ECO:0000256" key="1">
    <source>
        <dbReference type="ARBA" id="ARBA00022737"/>
    </source>
</evidence>
<dbReference type="SUPFAM" id="SSF48403">
    <property type="entry name" value="Ankyrin repeat"/>
    <property type="match status" value="1"/>
</dbReference>
<name>A0A1I8AP39_9BILA</name>
<keyword evidence="3" id="KW-1185">Reference proteome</keyword>
<evidence type="ECO:0000313" key="3">
    <source>
        <dbReference type="Proteomes" id="UP000095287"/>
    </source>
</evidence>
<dbReference type="AlphaFoldDB" id="A0A1I8AP39"/>
<dbReference type="PANTHER" id="PTHR24171">
    <property type="entry name" value="ANKYRIN REPEAT DOMAIN-CONTAINING PROTEIN 39-RELATED"/>
    <property type="match status" value="1"/>
</dbReference>
<dbReference type="InterPro" id="IPR002110">
    <property type="entry name" value="Ankyrin_rpt"/>
</dbReference>
<organism evidence="3 4">
    <name type="scientific">Steinernema glaseri</name>
    <dbReference type="NCBI Taxonomy" id="37863"/>
    <lineage>
        <taxon>Eukaryota</taxon>
        <taxon>Metazoa</taxon>
        <taxon>Ecdysozoa</taxon>
        <taxon>Nematoda</taxon>
        <taxon>Chromadorea</taxon>
        <taxon>Rhabditida</taxon>
        <taxon>Tylenchina</taxon>
        <taxon>Panagrolaimomorpha</taxon>
        <taxon>Strongyloidoidea</taxon>
        <taxon>Steinernematidae</taxon>
        <taxon>Steinernema</taxon>
    </lineage>
</organism>